<reference evidence="14 15" key="1">
    <citation type="submission" date="2018-02" db="EMBL/GenBank/DDBJ databases">
        <title>The draft genome of Phyllobacterium myrsinacearum DSM5892.</title>
        <authorList>
            <person name="Li L."/>
            <person name="Liu L."/>
            <person name="Zhang X."/>
            <person name="Wang T."/>
        </authorList>
    </citation>
    <scope>NUCLEOTIDE SEQUENCE [LARGE SCALE GENOMIC DNA]</scope>
    <source>
        <strain evidence="14 15">DSM 5892</strain>
    </source>
</reference>
<dbReference type="OrthoDB" id="9775849at2"/>
<dbReference type="PANTHER" id="PTHR10584:SF166">
    <property type="entry name" value="RIBOKINASE"/>
    <property type="match status" value="1"/>
</dbReference>
<evidence type="ECO:0000256" key="4">
    <source>
        <dbReference type="ARBA" id="ARBA00022679"/>
    </source>
</evidence>
<comment type="activity regulation">
    <text evidence="12">Activated by a monovalent cation that binds near, but not in, the active site. The most likely occupant of the site in vivo is potassium. Ion binding induces a conformational change that may alter substrate affinity.</text>
</comment>
<dbReference type="SUPFAM" id="SSF53613">
    <property type="entry name" value="Ribokinase-like"/>
    <property type="match status" value="1"/>
</dbReference>
<dbReference type="Pfam" id="PF00294">
    <property type="entry name" value="PfkB"/>
    <property type="match status" value="1"/>
</dbReference>
<dbReference type="Gene3D" id="3.40.1190.20">
    <property type="match status" value="1"/>
</dbReference>
<keyword evidence="5 12" id="KW-0479">Metal-binding</keyword>
<dbReference type="PANTHER" id="PTHR10584">
    <property type="entry name" value="SUGAR KINASE"/>
    <property type="match status" value="1"/>
</dbReference>
<keyword evidence="7 12" id="KW-0418">Kinase</keyword>
<keyword evidence="15" id="KW-1185">Reference proteome</keyword>
<evidence type="ECO:0000256" key="10">
    <source>
        <dbReference type="ARBA" id="ARBA00022958"/>
    </source>
</evidence>
<feature type="binding site" evidence="12">
    <location>
        <begin position="243"/>
        <end position="244"/>
    </location>
    <ligand>
        <name>ATP</name>
        <dbReference type="ChEBI" id="CHEBI:30616"/>
    </ligand>
</feature>
<dbReference type="InterPro" id="IPR029056">
    <property type="entry name" value="Ribokinase-like"/>
</dbReference>
<dbReference type="Proteomes" id="UP000238563">
    <property type="component" value="Unassembled WGS sequence"/>
</dbReference>
<evidence type="ECO:0000256" key="1">
    <source>
        <dbReference type="ARBA" id="ARBA00005380"/>
    </source>
</evidence>
<feature type="binding site" evidence="12">
    <location>
        <position position="244"/>
    </location>
    <ligand>
        <name>substrate</name>
    </ligand>
</feature>
<comment type="subcellular location">
    <subcellularLocation>
        <location evidence="12">Cytoplasm</location>
    </subcellularLocation>
</comment>
<evidence type="ECO:0000256" key="7">
    <source>
        <dbReference type="ARBA" id="ARBA00022777"/>
    </source>
</evidence>
<protein>
    <recommendedName>
        <fullName evidence="3 12">Ribokinase</fullName>
        <shortName evidence="12">RK</shortName>
        <ecNumber evidence="2 12">2.7.1.15</ecNumber>
    </recommendedName>
</protein>
<evidence type="ECO:0000256" key="3">
    <source>
        <dbReference type="ARBA" id="ARBA00016943"/>
    </source>
</evidence>
<evidence type="ECO:0000313" key="14">
    <source>
        <dbReference type="EMBL" id="PRD55100.1"/>
    </source>
</evidence>
<evidence type="ECO:0000256" key="9">
    <source>
        <dbReference type="ARBA" id="ARBA00022842"/>
    </source>
</evidence>
<dbReference type="InterPro" id="IPR002173">
    <property type="entry name" value="Carboh/pur_kinase_PfkB_CS"/>
</dbReference>
<comment type="similarity">
    <text evidence="12">Belongs to the carbohydrate kinase PfkB family. Ribokinase subfamily.</text>
</comment>
<dbReference type="EMBL" id="PVBT01000002">
    <property type="protein sequence ID" value="PRD55100.1"/>
    <property type="molecule type" value="Genomic_DNA"/>
</dbReference>
<keyword evidence="10 12" id="KW-0630">Potassium</keyword>
<dbReference type="HAMAP" id="MF_01987">
    <property type="entry name" value="Ribokinase"/>
    <property type="match status" value="1"/>
</dbReference>
<gene>
    <name evidence="12" type="primary">rbsK</name>
    <name evidence="14" type="ORF">C5750_07905</name>
</gene>
<dbReference type="CDD" id="cd01174">
    <property type="entry name" value="ribokinase"/>
    <property type="match status" value="1"/>
</dbReference>
<dbReference type="UniPathway" id="UPA00916">
    <property type="reaction ID" value="UER00889"/>
</dbReference>
<evidence type="ECO:0000259" key="13">
    <source>
        <dbReference type="Pfam" id="PF00294"/>
    </source>
</evidence>
<comment type="function">
    <text evidence="12">Catalyzes the phosphorylation of ribose at O-5 in a reaction requiring ATP and magnesium. The resulting D-ribose-5-phosphate can then be used either for sythesis of nucleotides, histidine, and tryptophan, or as a component of the pentose phosphate pathway.</text>
</comment>
<evidence type="ECO:0000256" key="11">
    <source>
        <dbReference type="ARBA" id="ARBA00023277"/>
    </source>
</evidence>
<comment type="caution">
    <text evidence="12">Lacks conserved residue(s) required for the propagation of feature annotation.</text>
</comment>
<keyword evidence="8 12" id="KW-0067">ATP-binding</keyword>
<evidence type="ECO:0000313" key="15">
    <source>
        <dbReference type="Proteomes" id="UP000238563"/>
    </source>
</evidence>
<dbReference type="GO" id="GO:0004747">
    <property type="term" value="F:ribokinase activity"/>
    <property type="evidence" value="ECO:0007669"/>
    <property type="project" value="UniProtKB-UniRule"/>
</dbReference>
<feature type="binding site" evidence="12">
    <location>
        <begin position="10"/>
        <end position="12"/>
    </location>
    <ligand>
        <name>substrate</name>
    </ligand>
</feature>
<organism evidence="14 15">
    <name type="scientific">Phyllobacterium myrsinacearum</name>
    <dbReference type="NCBI Taxonomy" id="28101"/>
    <lineage>
        <taxon>Bacteria</taxon>
        <taxon>Pseudomonadati</taxon>
        <taxon>Pseudomonadota</taxon>
        <taxon>Alphaproteobacteria</taxon>
        <taxon>Hyphomicrobiales</taxon>
        <taxon>Phyllobacteriaceae</taxon>
        <taxon>Phyllobacterium</taxon>
    </lineage>
</organism>
<feature type="binding site" evidence="12">
    <location>
        <begin position="212"/>
        <end position="217"/>
    </location>
    <ligand>
        <name>ATP</name>
        <dbReference type="ChEBI" id="CHEBI:30616"/>
    </ligand>
</feature>
<evidence type="ECO:0000256" key="2">
    <source>
        <dbReference type="ARBA" id="ARBA00012035"/>
    </source>
</evidence>
<dbReference type="InterPro" id="IPR011877">
    <property type="entry name" value="Ribokinase"/>
</dbReference>
<feature type="binding site" evidence="12">
    <location>
        <position position="276"/>
    </location>
    <ligand>
        <name>K(+)</name>
        <dbReference type="ChEBI" id="CHEBI:29103"/>
    </ligand>
</feature>
<name>A0A2S9JPE2_9HYPH</name>
<comment type="subunit">
    <text evidence="12">Homodimer.</text>
</comment>
<feature type="binding site" evidence="12">
    <location>
        <position position="240"/>
    </location>
    <ligand>
        <name>K(+)</name>
        <dbReference type="ChEBI" id="CHEBI:29103"/>
    </ligand>
</feature>
<evidence type="ECO:0000256" key="5">
    <source>
        <dbReference type="ARBA" id="ARBA00022723"/>
    </source>
</evidence>
<comment type="similarity">
    <text evidence="1">Belongs to the carbohydrate kinase pfkB family.</text>
</comment>
<dbReference type="InterPro" id="IPR002139">
    <property type="entry name" value="Ribo/fructo_kinase"/>
</dbReference>
<feature type="binding site" evidence="12">
    <location>
        <position position="182"/>
    </location>
    <ligand>
        <name>ATP</name>
        <dbReference type="ChEBI" id="CHEBI:30616"/>
    </ligand>
</feature>
<keyword evidence="6 12" id="KW-0547">Nucleotide-binding</keyword>
<feature type="active site" description="Proton acceptor" evidence="12">
    <location>
        <position position="244"/>
    </location>
</feature>
<dbReference type="AlphaFoldDB" id="A0A2S9JPE2"/>
<feature type="binding site" evidence="12">
    <location>
        <position position="238"/>
    </location>
    <ligand>
        <name>K(+)</name>
        <dbReference type="ChEBI" id="CHEBI:29103"/>
    </ligand>
</feature>
<dbReference type="RefSeq" id="WP_105733328.1">
    <property type="nucleotide sequence ID" value="NZ_PVBT01000002.1"/>
</dbReference>
<sequence>MRAYVIGNVTIDETIIVDSLPASGASILGEVGAHDLGGKGTNQAVVMARCGLPTTLVAPVGNDARAAVIRQRLQDEPLTTELVELDGKSSDTSIIFRLPDGENAIVTTTESAQNLSSSAVAAKLSAAQPGDLAILQGNLSHQATREILRQARGLQMVTAFNPSPLRPYFADLWALVDIVFLNQGEAAALTGATGNAAASHLLERGLRDVVLTLGREGAILANQRETIAVPAHPAIVVDTTGAGDTFMSVALASSARRNCRLDRLAIEHAVRAAAITVSRRGTQSAFPTSPELEALLALP</sequence>
<dbReference type="GO" id="GO:0005829">
    <property type="term" value="C:cytosol"/>
    <property type="evidence" value="ECO:0007669"/>
    <property type="project" value="TreeGrafter"/>
</dbReference>
<dbReference type="EC" id="2.7.1.15" evidence="2 12"/>
<comment type="pathway">
    <text evidence="12">Carbohydrate metabolism; D-ribose degradation; D-ribose 5-phosphate from beta-D-ribopyranose: step 2/2.</text>
</comment>
<dbReference type="GO" id="GO:0005524">
    <property type="term" value="F:ATP binding"/>
    <property type="evidence" value="ECO:0007669"/>
    <property type="project" value="UniProtKB-UniRule"/>
</dbReference>
<proteinExistence type="inferred from homology"/>
<dbReference type="GO" id="GO:0019303">
    <property type="term" value="P:D-ribose catabolic process"/>
    <property type="evidence" value="ECO:0007669"/>
    <property type="project" value="UniProtKB-UniRule"/>
</dbReference>
<keyword evidence="9 12" id="KW-0460">Magnesium</keyword>
<feature type="binding site" evidence="12">
    <location>
        <begin position="38"/>
        <end position="42"/>
    </location>
    <ligand>
        <name>substrate</name>
    </ligand>
</feature>
<dbReference type="GO" id="GO:0046872">
    <property type="term" value="F:metal ion binding"/>
    <property type="evidence" value="ECO:0007669"/>
    <property type="project" value="UniProtKB-KW"/>
</dbReference>
<comment type="cofactor">
    <cofactor evidence="12">
        <name>Mg(2+)</name>
        <dbReference type="ChEBI" id="CHEBI:18420"/>
    </cofactor>
    <text evidence="12">Requires a divalent cation, most likely magnesium in vivo, as an electrophilic catalyst to aid phosphoryl group transfer. It is the chelate of the metal and the nucleotide that is the actual substrate.</text>
</comment>
<comment type="caution">
    <text evidence="14">The sequence shown here is derived from an EMBL/GenBank/DDBJ whole genome shotgun (WGS) entry which is preliminary data.</text>
</comment>
<keyword evidence="12" id="KW-0963">Cytoplasm</keyword>
<dbReference type="PRINTS" id="PR00990">
    <property type="entry name" value="RIBOKINASE"/>
</dbReference>
<dbReference type="InterPro" id="IPR011611">
    <property type="entry name" value="PfkB_dom"/>
</dbReference>
<feature type="binding site" evidence="12">
    <location>
        <position position="281"/>
    </location>
    <ligand>
        <name>K(+)</name>
        <dbReference type="ChEBI" id="CHEBI:29103"/>
    </ligand>
</feature>
<keyword evidence="4 12" id="KW-0808">Transferase</keyword>
<feature type="binding site" evidence="12">
    <location>
        <position position="279"/>
    </location>
    <ligand>
        <name>K(+)</name>
        <dbReference type="ChEBI" id="CHEBI:29103"/>
    </ligand>
</feature>
<evidence type="ECO:0000256" key="6">
    <source>
        <dbReference type="ARBA" id="ARBA00022741"/>
    </source>
</evidence>
<keyword evidence="11 12" id="KW-0119">Carbohydrate metabolism</keyword>
<feature type="domain" description="Carbohydrate kinase PfkB" evidence="13">
    <location>
        <begin position="5"/>
        <end position="288"/>
    </location>
</feature>
<evidence type="ECO:0000256" key="12">
    <source>
        <dbReference type="HAMAP-Rule" id="MF_01987"/>
    </source>
</evidence>
<comment type="catalytic activity">
    <reaction evidence="12">
        <text>D-ribose + ATP = D-ribose 5-phosphate + ADP + H(+)</text>
        <dbReference type="Rhea" id="RHEA:13697"/>
        <dbReference type="ChEBI" id="CHEBI:15378"/>
        <dbReference type="ChEBI" id="CHEBI:30616"/>
        <dbReference type="ChEBI" id="CHEBI:47013"/>
        <dbReference type="ChEBI" id="CHEBI:78346"/>
        <dbReference type="ChEBI" id="CHEBI:456216"/>
        <dbReference type="EC" id="2.7.1.15"/>
    </reaction>
</comment>
<dbReference type="PROSITE" id="PS00583">
    <property type="entry name" value="PFKB_KINASES_1"/>
    <property type="match status" value="1"/>
</dbReference>
<accession>A0A2S9JPE2</accession>
<evidence type="ECO:0000256" key="8">
    <source>
        <dbReference type="ARBA" id="ARBA00022840"/>
    </source>
</evidence>